<dbReference type="InterPro" id="IPR029045">
    <property type="entry name" value="ClpP/crotonase-like_dom_sf"/>
</dbReference>
<protein>
    <submittedName>
        <fullName evidence="4">Uncharacterized protein</fullName>
    </submittedName>
</protein>
<dbReference type="GeneID" id="36525035"/>
<dbReference type="PANTHER" id="PTHR37049:SF4">
    <property type="entry name" value="RHODANESE DOMAIN-CONTAINING PROTEIN"/>
    <property type="match status" value="1"/>
</dbReference>
<evidence type="ECO:0000256" key="1">
    <source>
        <dbReference type="SAM" id="SignalP"/>
    </source>
</evidence>
<dbReference type="InterPro" id="IPR005151">
    <property type="entry name" value="Tail-specific_protease"/>
</dbReference>
<feature type="signal peptide" evidence="1">
    <location>
        <begin position="1"/>
        <end position="20"/>
    </location>
</feature>
<keyword evidence="5" id="KW-1185">Reference proteome</keyword>
<dbReference type="InterPro" id="IPR052766">
    <property type="entry name" value="S41A_metabolite_peptidase"/>
</dbReference>
<evidence type="ECO:0000313" key="4">
    <source>
        <dbReference type="EMBL" id="PLB35261.1"/>
    </source>
</evidence>
<dbReference type="Gene3D" id="3.90.226.10">
    <property type="entry name" value="2-enoyl-CoA Hydratase, Chain A, domain 1"/>
    <property type="match status" value="1"/>
</dbReference>
<evidence type="ECO:0000313" key="5">
    <source>
        <dbReference type="Proteomes" id="UP000234585"/>
    </source>
</evidence>
<gene>
    <name evidence="4" type="ORF">BDW47DRAFT_133598</name>
</gene>
<evidence type="ECO:0000259" key="2">
    <source>
        <dbReference type="Pfam" id="PF03572"/>
    </source>
</evidence>
<reference evidence="4 5" key="1">
    <citation type="submission" date="2017-12" db="EMBL/GenBank/DDBJ databases">
        <authorList>
            <consortium name="DOE Joint Genome Institute"/>
            <person name="Haridas S."/>
            <person name="Kjaerbolling I."/>
            <person name="Vesth T.C."/>
            <person name="Frisvad J.C."/>
            <person name="Nybo J.L."/>
            <person name="Theobald S."/>
            <person name="Kuo A."/>
            <person name="Bowyer P."/>
            <person name="Matsuda Y."/>
            <person name="Mondo S."/>
            <person name="Lyhne E.K."/>
            <person name="Kogle M.E."/>
            <person name="Clum A."/>
            <person name="Lipzen A."/>
            <person name="Salamov A."/>
            <person name="Ngan C.Y."/>
            <person name="Daum C."/>
            <person name="Chiniquy J."/>
            <person name="Barry K."/>
            <person name="LaButti K."/>
            <person name="Simmons B.A."/>
            <person name="Magnuson J.K."/>
            <person name="Mortensen U.H."/>
            <person name="Larsen T.O."/>
            <person name="Grigoriev I.V."/>
            <person name="Baker S.E."/>
            <person name="Andersen M.R."/>
            <person name="Nordberg H.P."/>
            <person name="Cantor M.N."/>
            <person name="Hua S.X."/>
        </authorList>
    </citation>
    <scope>NUCLEOTIDE SEQUENCE [LARGE SCALE GENOMIC DNA]</scope>
    <source>
        <strain evidence="4 5">CBS 102.13</strain>
    </source>
</reference>
<dbReference type="AlphaFoldDB" id="A0A2I2F3R2"/>
<keyword evidence="1" id="KW-0732">Signal</keyword>
<dbReference type="STRING" id="41067.A0A2I2F3R2"/>
<dbReference type="RefSeq" id="XP_024669273.1">
    <property type="nucleotide sequence ID" value="XM_024817875.1"/>
</dbReference>
<dbReference type="SUPFAM" id="SSF52096">
    <property type="entry name" value="ClpP/crotonase"/>
    <property type="match status" value="1"/>
</dbReference>
<dbReference type="InterPro" id="IPR056186">
    <property type="entry name" value="PDZ_CPAF-rel"/>
</dbReference>
<proteinExistence type="predicted"/>
<sequence length="675" mass="73647">MSKYLNLALFSLCLPSIGSAAPQHQEPCALLGDLIEKAAKENQPSSKISGNVAYDCLQSIPFKSDPAVTFLDQYGKWLEFQSNIDILRDPPPAYPVPGIDLKAGLDDIKKKAVENVYRSQFDFDSDVVKLILAARDEHLSVEMCSINVVQFTNDYPLVSISKNGIDLPEVYTHHDSELQQNGVEHVSPVTSIDGVDVSEYLAKLSQVVHYNGYNAHDPDALYNNLFPSNAHTLGARSNGTGGWAQNRLWPGPSHTLKLKNGTVITVETQAELLTPLTHFPWRDGPSLYDKLCVDGNNATKNFTTTPESIGSAKKMPLEGYPEPFTRSEGDEITGYLPDHPALKDVAVLSVPTFGTIYAKSFSRAAKDLIKNATAQGRSKMIIDISSNSGGAITSSLDLFKMFFPEKLPYTASRYRAHHGLNLLGKISLNGDSDDGIIERDLQYINRAGEAVTPDLEHNITSWQRLYGPHKTVGMNSTTLISTTNTKLLSTERSPISGYGPIPLDPKTAPFKAEDIVLVSDGMCGSACAMFAELMLEQNVKSIAFGGRPQKAEMQTIGAVRGGIGSSLTGLSRLVTRSYEKAVGSSGTDSPLLTKDELQSWNETLPNIPFPQLGVAWEASVNLQNAFSPDDDQLPMQFTYEPAGCRRFYTAENILSQESVWVDASKAVFGNEGCVH</sequence>
<dbReference type="OrthoDB" id="27214at2759"/>
<dbReference type="Pfam" id="PF23658">
    <property type="entry name" value="PDZ_CPAF_rel"/>
    <property type="match status" value="1"/>
</dbReference>
<evidence type="ECO:0000259" key="3">
    <source>
        <dbReference type="Pfam" id="PF23658"/>
    </source>
</evidence>
<organism evidence="4 5">
    <name type="scientific">Aspergillus candidus</name>
    <dbReference type="NCBI Taxonomy" id="41067"/>
    <lineage>
        <taxon>Eukaryota</taxon>
        <taxon>Fungi</taxon>
        <taxon>Dikarya</taxon>
        <taxon>Ascomycota</taxon>
        <taxon>Pezizomycotina</taxon>
        <taxon>Eurotiomycetes</taxon>
        <taxon>Eurotiomycetidae</taxon>
        <taxon>Eurotiales</taxon>
        <taxon>Aspergillaceae</taxon>
        <taxon>Aspergillus</taxon>
        <taxon>Aspergillus subgen. Circumdati</taxon>
    </lineage>
</organism>
<accession>A0A2I2F3R2</accession>
<name>A0A2I2F3R2_ASPCN</name>
<dbReference type="Proteomes" id="UP000234585">
    <property type="component" value="Unassembled WGS sequence"/>
</dbReference>
<feature type="domain" description="CPAF-like PDZ" evidence="3">
    <location>
        <begin position="150"/>
        <end position="275"/>
    </location>
</feature>
<dbReference type="PANTHER" id="PTHR37049">
    <property type="entry name" value="PEPTIDASE S41 FAMILY PROTEIN"/>
    <property type="match status" value="1"/>
</dbReference>
<dbReference type="GO" id="GO:0008236">
    <property type="term" value="F:serine-type peptidase activity"/>
    <property type="evidence" value="ECO:0007669"/>
    <property type="project" value="InterPro"/>
</dbReference>
<dbReference type="Pfam" id="PF03572">
    <property type="entry name" value="Peptidase_S41"/>
    <property type="match status" value="1"/>
</dbReference>
<dbReference type="EMBL" id="KZ559165">
    <property type="protein sequence ID" value="PLB35261.1"/>
    <property type="molecule type" value="Genomic_DNA"/>
</dbReference>
<dbReference type="GO" id="GO:0006508">
    <property type="term" value="P:proteolysis"/>
    <property type="evidence" value="ECO:0007669"/>
    <property type="project" value="InterPro"/>
</dbReference>
<feature type="chain" id="PRO_5014124082" evidence="1">
    <location>
        <begin position="21"/>
        <end position="675"/>
    </location>
</feature>
<feature type="domain" description="Tail specific protease" evidence="2">
    <location>
        <begin position="344"/>
        <end position="464"/>
    </location>
</feature>